<evidence type="ECO:0000256" key="1">
    <source>
        <dbReference type="SAM" id="MobiDB-lite"/>
    </source>
</evidence>
<sequence length="111" mass="12686">MHVSNSVNMLTLIKIRTFLSPQRRPGISQSERRPKTDKREMSLESSGKKVSSDGMHTPEVAAPPKELQPGLGRWRQWNSHRRPMVSDSFIGRSLPEDTEGWVHLQFHAEQA</sequence>
<keyword evidence="3" id="KW-1185">Reference proteome</keyword>
<protein>
    <submittedName>
        <fullName evidence="2">Uncharacterized protein</fullName>
    </submittedName>
</protein>
<evidence type="ECO:0000313" key="3">
    <source>
        <dbReference type="Proteomes" id="UP000386466"/>
    </source>
</evidence>
<dbReference type="Proteomes" id="UP000386466">
    <property type="component" value="Unassembled WGS sequence"/>
</dbReference>
<organism evidence="2 3">
    <name type="scientific">Lynx pardinus</name>
    <name type="common">Iberian lynx</name>
    <name type="synonym">Felis pardina</name>
    <dbReference type="NCBI Taxonomy" id="191816"/>
    <lineage>
        <taxon>Eukaryota</taxon>
        <taxon>Metazoa</taxon>
        <taxon>Chordata</taxon>
        <taxon>Craniata</taxon>
        <taxon>Vertebrata</taxon>
        <taxon>Euteleostomi</taxon>
        <taxon>Mammalia</taxon>
        <taxon>Eutheria</taxon>
        <taxon>Laurasiatheria</taxon>
        <taxon>Carnivora</taxon>
        <taxon>Feliformia</taxon>
        <taxon>Felidae</taxon>
        <taxon>Felinae</taxon>
        <taxon>Lynx</taxon>
    </lineage>
</organism>
<gene>
    <name evidence="2" type="ORF">LYPA_23C012854</name>
</gene>
<name>A0A485MT73_LYNPA</name>
<accession>A0A485MT73</accession>
<dbReference type="EMBL" id="CAAGRJ010005350">
    <property type="protein sequence ID" value="VFV23264.1"/>
    <property type="molecule type" value="Genomic_DNA"/>
</dbReference>
<feature type="compositionally biased region" description="Basic and acidic residues" evidence="1">
    <location>
        <begin position="30"/>
        <end position="51"/>
    </location>
</feature>
<proteinExistence type="predicted"/>
<feature type="region of interest" description="Disordered" evidence="1">
    <location>
        <begin position="21"/>
        <end position="71"/>
    </location>
</feature>
<dbReference type="AlphaFoldDB" id="A0A485MT73"/>
<evidence type="ECO:0000313" key="2">
    <source>
        <dbReference type="EMBL" id="VFV23264.1"/>
    </source>
</evidence>
<reference evidence="2 3" key="1">
    <citation type="submission" date="2019-01" db="EMBL/GenBank/DDBJ databases">
        <authorList>
            <person name="Alioto T."/>
            <person name="Alioto T."/>
        </authorList>
    </citation>
    <scope>NUCLEOTIDE SEQUENCE [LARGE SCALE GENOMIC DNA]</scope>
</reference>